<accession>A0A2T1DTX4</accession>
<dbReference type="GO" id="GO:0006508">
    <property type="term" value="P:proteolysis"/>
    <property type="evidence" value="ECO:0007669"/>
    <property type="project" value="InterPro"/>
</dbReference>
<dbReference type="AlphaFoldDB" id="A0A2T1DTX4"/>
<dbReference type="InterPro" id="IPR003709">
    <property type="entry name" value="VanY-like_core_dom"/>
</dbReference>
<dbReference type="InterPro" id="IPR058193">
    <property type="entry name" value="VanY/YodJ_core_dom"/>
</dbReference>
<dbReference type="OrthoDB" id="9792074at2"/>
<dbReference type="InterPro" id="IPR052179">
    <property type="entry name" value="DD-CPase-like"/>
</dbReference>
<evidence type="ECO:0000256" key="2">
    <source>
        <dbReference type="SAM" id="Phobius"/>
    </source>
</evidence>
<dbReference type="Gene3D" id="3.30.1380.10">
    <property type="match status" value="1"/>
</dbReference>
<dbReference type="CDD" id="cd14852">
    <property type="entry name" value="LD-carboxypeptidase"/>
    <property type="match status" value="1"/>
</dbReference>
<dbReference type="Pfam" id="PF02557">
    <property type="entry name" value="VanY"/>
    <property type="match status" value="1"/>
</dbReference>
<dbReference type="SUPFAM" id="SSF55166">
    <property type="entry name" value="Hedgehog/DD-peptidase"/>
    <property type="match status" value="1"/>
</dbReference>
<proteinExistence type="predicted"/>
<dbReference type="InterPro" id="IPR009045">
    <property type="entry name" value="Zn_M74/Hedgehog-like"/>
</dbReference>
<reference evidence="5" key="1">
    <citation type="submission" date="2018-02" db="EMBL/GenBank/DDBJ databases">
        <authorList>
            <person name="Moore K."/>
            <person name="Momper L."/>
        </authorList>
    </citation>
    <scope>NUCLEOTIDE SEQUENCE [LARGE SCALE GENOMIC DNA]</scope>
    <source>
        <strain evidence="5">ULC18</strain>
    </source>
</reference>
<keyword evidence="4" id="KW-0121">Carboxypeptidase</keyword>
<dbReference type="RefSeq" id="WP_106260698.1">
    <property type="nucleotide sequence ID" value="NZ_CAWNSW010000147.1"/>
</dbReference>
<feature type="region of interest" description="Disordered" evidence="1">
    <location>
        <begin position="1"/>
        <end position="52"/>
    </location>
</feature>
<evidence type="ECO:0000313" key="5">
    <source>
        <dbReference type="Proteomes" id="UP000239576"/>
    </source>
</evidence>
<feature type="compositionally biased region" description="Low complexity" evidence="1">
    <location>
        <begin position="109"/>
        <end position="127"/>
    </location>
</feature>
<feature type="transmembrane region" description="Helical" evidence="2">
    <location>
        <begin position="69"/>
        <end position="92"/>
    </location>
</feature>
<dbReference type="PANTHER" id="PTHR34385">
    <property type="entry name" value="D-ALANYL-D-ALANINE CARBOXYPEPTIDASE"/>
    <property type="match status" value="1"/>
</dbReference>
<evidence type="ECO:0000256" key="1">
    <source>
        <dbReference type="SAM" id="MobiDB-lite"/>
    </source>
</evidence>
<protein>
    <submittedName>
        <fullName evidence="4">D-alanyl-D-alanine carboxypeptidase</fullName>
    </submittedName>
</protein>
<keyword evidence="5" id="KW-1185">Reference proteome</keyword>
<keyword evidence="4" id="KW-0378">Hydrolase</keyword>
<dbReference type="PANTHER" id="PTHR34385:SF1">
    <property type="entry name" value="PEPTIDOGLYCAN L-ALANYL-D-GLUTAMATE ENDOPEPTIDASE CWLK"/>
    <property type="match status" value="1"/>
</dbReference>
<keyword evidence="4" id="KW-0645">Protease</keyword>
<dbReference type="EMBL" id="PVWK01000158">
    <property type="protein sequence ID" value="PSB23881.1"/>
    <property type="molecule type" value="Genomic_DNA"/>
</dbReference>
<feature type="region of interest" description="Disordered" evidence="1">
    <location>
        <begin position="102"/>
        <end position="127"/>
    </location>
</feature>
<keyword evidence="2" id="KW-0812">Transmembrane</keyword>
<evidence type="ECO:0000313" key="4">
    <source>
        <dbReference type="EMBL" id="PSB23881.1"/>
    </source>
</evidence>
<sequence length="295" mass="31857">MKTVPGDLTQFTIPSSSRRLSVGVERLDNAGTPEKPPETKPNVSPPPVDDIPVALRESADSAPKPRMNVTVLTVGLIGLGIAALAAGGLVAFRLQQSPTASLATENPVPSADPTAPTTPSASPGADTLLNHFAYSEAPQAELSPIVPDGSIKMRKAAAKAYREMTAAAQREGVSLVPISGFRSISDQKYLYFDVKADRNQDATERAKVSAPPGYSEHHTGYAVDIGDGNTPAVNLNQDFDKTSAYRWLKANANRYSFELSFPKNNRQGVSYEPWHWRYVGDIQSLKTFYKARGQK</sequence>
<evidence type="ECO:0000259" key="3">
    <source>
        <dbReference type="Pfam" id="PF02557"/>
    </source>
</evidence>
<keyword evidence="2" id="KW-0472">Membrane</keyword>
<dbReference type="GO" id="GO:0004180">
    <property type="term" value="F:carboxypeptidase activity"/>
    <property type="evidence" value="ECO:0007669"/>
    <property type="project" value="UniProtKB-KW"/>
</dbReference>
<dbReference type="Proteomes" id="UP000239576">
    <property type="component" value="Unassembled WGS sequence"/>
</dbReference>
<reference evidence="4 5" key="2">
    <citation type="submission" date="2018-03" db="EMBL/GenBank/DDBJ databases">
        <title>The ancient ancestry and fast evolution of plastids.</title>
        <authorList>
            <person name="Moore K.R."/>
            <person name="Magnabosco C."/>
            <person name="Momper L."/>
            <person name="Gold D.A."/>
            <person name="Bosak T."/>
            <person name="Fournier G.P."/>
        </authorList>
    </citation>
    <scope>NUCLEOTIDE SEQUENCE [LARGE SCALE GENOMIC DNA]</scope>
    <source>
        <strain evidence="4 5">ULC18</strain>
    </source>
</reference>
<keyword evidence="2" id="KW-1133">Transmembrane helix</keyword>
<name>A0A2T1DTX4_9CYAN</name>
<organism evidence="4 5">
    <name type="scientific">Stenomitos frigidus ULC18</name>
    <dbReference type="NCBI Taxonomy" id="2107698"/>
    <lineage>
        <taxon>Bacteria</taxon>
        <taxon>Bacillati</taxon>
        <taxon>Cyanobacteriota</taxon>
        <taxon>Cyanophyceae</taxon>
        <taxon>Leptolyngbyales</taxon>
        <taxon>Leptolyngbyaceae</taxon>
        <taxon>Stenomitos</taxon>
    </lineage>
</organism>
<gene>
    <name evidence="4" type="ORF">C7B82_29320</name>
</gene>
<feature type="domain" description="D-alanyl-D-alanine carboxypeptidase-like core" evidence="3">
    <location>
        <begin position="151"/>
        <end position="281"/>
    </location>
</feature>
<comment type="caution">
    <text evidence="4">The sequence shown here is derived from an EMBL/GenBank/DDBJ whole genome shotgun (WGS) entry which is preliminary data.</text>
</comment>
<feature type="compositionally biased region" description="Polar residues" evidence="1">
    <location>
        <begin position="9"/>
        <end position="19"/>
    </location>
</feature>